<evidence type="ECO:0000313" key="1">
    <source>
        <dbReference type="EMBL" id="RUS72779.1"/>
    </source>
</evidence>
<evidence type="ECO:0000313" key="2">
    <source>
        <dbReference type="Proteomes" id="UP000271974"/>
    </source>
</evidence>
<comment type="caution">
    <text evidence="1">The sequence shown here is derived from an EMBL/GenBank/DDBJ whole genome shotgun (WGS) entry which is preliminary data.</text>
</comment>
<feature type="non-terminal residue" evidence="1">
    <location>
        <position position="1"/>
    </location>
</feature>
<dbReference type="SUPFAM" id="SSF51445">
    <property type="entry name" value="(Trans)glycosidases"/>
    <property type="match status" value="1"/>
</dbReference>
<gene>
    <name evidence="1" type="ORF">EGW08_019465</name>
</gene>
<sequence length="272" mass="30136">FLENSGCEIITEVALHHYYFKAEEANEEDFVDVTVMDSLKTQLEFAYNISSSSCRLRKPIRFTETSTASGGGVPKVSNAFVAGFLWLDKLGLSATYGITRVFRQTFLKSSYALVTKSLKPNPDYYLSVLFKRLVEGPVFRAGIKGIQSEVRIYAQCVGKSYYSYPDGAIVIYYLNVATETKLLSLGAFHKSDVHLFILTPGDSKGKLSRKVKLNGQLLEMNGSELPTLEPTPYSGDRVALPARSFGFIVIPNADVLLCKQYHRHGDGNAPSC</sequence>
<evidence type="ECO:0008006" key="3">
    <source>
        <dbReference type="Google" id="ProtNLM"/>
    </source>
</evidence>
<name>A0A433SU58_ELYCH</name>
<dbReference type="OrthoDB" id="10066041at2759"/>
<dbReference type="GO" id="GO:0031012">
    <property type="term" value="C:extracellular matrix"/>
    <property type="evidence" value="ECO:0007669"/>
    <property type="project" value="TreeGrafter"/>
</dbReference>
<dbReference type="Gene3D" id="3.20.20.80">
    <property type="entry name" value="Glycosidases"/>
    <property type="match status" value="1"/>
</dbReference>
<dbReference type="AlphaFoldDB" id="A0A433SU58"/>
<organism evidence="1 2">
    <name type="scientific">Elysia chlorotica</name>
    <name type="common">Eastern emerald elysia</name>
    <name type="synonym">Sea slug</name>
    <dbReference type="NCBI Taxonomy" id="188477"/>
    <lineage>
        <taxon>Eukaryota</taxon>
        <taxon>Metazoa</taxon>
        <taxon>Spiralia</taxon>
        <taxon>Lophotrochozoa</taxon>
        <taxon>Mollusca</taxon>
        <taxon>Gastropoda</taxon>
        <taxon>Heterobranchia</taxon>
        <taxon>Euthyneura</taxon>
        <taxon>Panpulmonata</taxon>
        <taxon>Sacoglossa</taxon>
        <taxon>Placobranchoidea</taxon>
        <taxon>Plakobranchidae</taxon>
        <taxon>Elysia</taxon>
    </lineage>
</organism>
<dbReference type="PANTHER" id="PTHR46145:SF4">
    <property type="entry name" value="HEPARANASE"/>
    <property type="match status" value="1"/>
</dbReference>
<accession>A0A433SU58</accession>
<keyword evidence="2" id="KW-1185">Reference proteome</keyword>
<reference evidence="1 2" key="1">
    <citation type="submission" date="2019-01" db="EMBL/GenBank/DDBJ databases">
        <title>A draft genome assembly of the solar-powered sea slug Elysia chlorotica.</title>
        <authorList>
            <person name="Cai H."/>
            <person name="Li Q."/>
            <person name="Fang X."/>
            <person name="Li J."/>
            <person name="Curtis N.E."/>
            <person name="Altenburger A."/>
            <person name="Shibata T."/>
            <person name="Feng M."/>
            <person name="Maeda T."/>
            <person name="Schwartz J.A."/>
            <person name="Shigenobu S."/>
            <person name="Lundholm N."/>
            <person name="Nishiyama T."/>
            <person name="Yang H."/>
            <person name="Hasebe M."/>
            <person name="Li S."/>
            <person name="Pierce S.K."/>
            <person name="Wang J."/>
        </authorList>
    </citation>
    <scope>NUCLEOTIDE SEQUENCE [LARGE SCALE GENOMIC DNA]</scope>
    <source>
        <strain evidence="1">EC2010</strain>
        <tissue evidence="1">Whole organism of an adult</tissue>
    </source>
</reference>
<dbReference type="EMBL" id="RQTK01001020">
    <property type="protein sequence ID" value="RUS72779.1"/>
    <property type="molecule type" value="Genomic_DNA"/>
</dbReference>
<dbReference type="GO" id="GO:0005615">
    <property type="term" value="C:extracellular space"/>
    <property type="evidence" value="ECO:0007669"/>
    <property type="project" value="TreeGrafter"/>
</dbReference>
<dbReference type="InterPro" id="IPR017853">
    <property type="entry name" value="GH"/>
</dbReference>
<dbReference type="PANTHER" id="PTHR46145">
    <property type="entry name" value="HEPARANASE"/>
    <property type="match status" value="1"/>
</dbReference>
<protein>
    <recommendedName>
        <fullName evidence="3">Heparanase</fullName>
    </recommendedName>
</protein>
<proteinExistence type="predicted"/>
<dbReference type="Proteomes" id="UP000271974">
    <property type="component" value="Unassembled WGS sequence"/>
</dbReference>